<dbReference type="RefSeq" id="WP_407327078.1">
    <property type="nucleotide sequence ID" value="NZ_CP136865.1"/>
</dbReference>
<evidence type="ECO:0000256" key="3">
    <source>
        <dbReference type="ARBA" id="ARBA00022670"/>
    </source>
</evidence>
<evidence type="ECO:0000256" key="2">
    <source>
        <dbReference type="ARBA" id="ARBA00008683"/>
    </source>
</evidence>
<comment type="subcellular location">
    <subcellularLocation>
        <location evidence="1">Membrane</location>
    </subcellularLocation>
</comment>
<organism evidence="9 10">
    <name type="scientific">Congregibacter brevis</name>
    <dbReference type="NCBI Taxonomy" id="3081201"/>
    <lineage>
        <taxon>Bacteria</taxon>
        <taxon>Pseudomonadati</taxon>
        <taxon>Pseudomonadota</taxon>
        <taxon>Gammaproteobacteria</taxon>
        <taxon>Cellvibrionales</taxon>
        <taxon>Halieaceae</taxon>
        <taxon>Congregibacter</taxon>
    </lineage>
</organism>
<evidence type="ECO:0000256" key="4">
    <source>
        <dbReference type="ARBA" id="ARBA00022801"/>
    </source>
</evidence>
<feature type="domain" description="Peptidase S49" evidence="8">
    <location>
        <begin position="382"/>
        <end position="532"/>
    </location>
</feature>
<dbReference type="Pfam" id="PF01343">
    <property type="entry name" value="Peptidase_S49"/>
    <property type="match status" value="2"/>
</dbReference>
<dbReference type="InterPro" id="IPR002142">
    <property type="entry name" value="Peptidase_S49"/>
</dbReference>
<evidence type="ECO:0000313" key="9">
    <source>
        <dbReference type="EMBL" id="WOJ96398.1"/>
    </source>
</evidence>
<dbReference type="InterPro" id="IPR047272">
    <property type="entry name" value="S49_SppA_C"/>
</dbReference>
<dbReference type="NCBIfam" id="TIGR00705">
    <property type="entry name" value="SppA_67K"/>
    <property type="match status" value="1"/>
</dbReference>
<proteinExistence type="inferred from homology"/>
<keyword evidence="5" id="KW-0720">Serine protease</keyword>
<evidence type="ECO:0000256" key="1">
    <source>
        <dbReference type="ARBA" id="ARBA00004370"/>
    </source>
</evidence>
<evidence type="ECO:0000256" key="7">
    <source>
        <dbReference type="SAM" id="Phobius"/>
    </source>
</evidence>
<accession>A0ABZ0ICG0</accession>
<dbReference type="Proteomes" id="UP001626549">
    <property type="component" value="Chromosome"/>
</dbReference>
<dbReference type="CDD" id="cd07023">
    <property type="entry name" value="S49_Sppa_N_C"/>
    <property type="match status" value="1"/>
</dbReference>
<keyword evidence="7" id="KW-1133">Transmembrane helix</keyword>
<sequence>MIKRIFLSLWRGLTILRLALANLIFILVLVVLWVTFTGKPEPLPERAALVLDPTGRVVDERSQIEAAALIFEQDPTSRETLLMDLIDSVELAREDERISALVLQLGGLVSIGQSKTTELAEAIARFRESGKPVVAVGDYYTQDQYRLAVEADTLLLHPFGGVALEGFSVYINYFADALEKLSVTMHVFRAGEYKSIAEPFLRNDMSPGERDVTRAWLNDLWAAYGEAVGSRRDLEPDALNALLNNFPERLRDAGGNAGRLALEAGLVDELLDRSQQNKYVTSLVGAQDKNGRYAAIPFGQYISRMRPILAEPSLPKVAIVTAQGNMLPGDQPPGTIGSETLSRLLRDTAARDGVRALVLRVNTGGGSVFASEIIRSEMERIRETGMPVVVSMGSIAASGGYYISTAADRIFATPTTITGSIGVFAAFPTVERLMAKGGIQTDGVGTTKLAGALRPDRALDPELSDVLQQSVDDLYGQFLTLVSESRSIDMDTLDGLAQGRVLSASDALDAGLIDGLGSLDYAAEQAAELAGLGVDEYGLISIGPAFSPRELFLQQLSDSMRGTRLLTMPGLVTGIATLLEPVRQSVDFLESFADPGHLYMRCEACRIQ</sequence>
<evidence type="ECO:0000256" key="5">
    <source>
        <dbReference type="ARBA" id="ARBA00022825"/>
    </source>
</evidence>
<dbReference type="NCBIfam" id="TIGR00706">
    <property type="entry name" value="SppA_dom"/>
    <property type="match status" value="1"/>
</dbReference>
<dbReference type="Gene3D" id="3.90.226.10">
    <property type="entry name" value="2-enoyl-CoA Hydratase, Chain A, domain 1"/>
    <property type="match status" value="4"/>
</dbReference>
<keyword evidence="6 7" id="KW-0472">Membrane</keyword>
<dbReference type="InterPro" id="IPR029045">
    <property type="entry name" value="ClpP/crotonase-like_dom_sf"/>
</dbReference>
<dbReference type="InterPro" id="IPR004634">
    <property type="entry name" value="Pept_S49_pIV"/>
</dbReference>
<keyword evidence="7" id="KW-0812">Transmembrane</keyword>
<protein>
    <submittedName>
        <fullName evidence="9">Signal peptide peptidase SppA</fullName>
    </submittedName>
</protein>
<feature type="domain" description="Peptidase S49" evidence="8">
    <location>
        <begin position="126"/>
        <end position="279"/>
    </location>
</feature>
<keyword evidence="3" id="KW-0645">Protease</keyword>
<dbReference type="InterPro" id="IPR047217">
    <property type="entry name" value="S49_SppA_67K_type_N"/>
</dbReference>
<dbReference type="CDD" id="cd07018">
    <property type="entry name" value="S49_SppA_67K_type"/>
    <property type="match status" value="1"/>
</dbReference>
<comment type="similarity">
    <text evidence="2">Belongs to the peptidase S49 family.</text>
</comment>
<evidence type="ECO:0000313" key="10">
    <source>
        <dbReference type="Proteomes" id="UP001626549"/>
    </source>
</evidence>
<evidence type="ECO:0000256" key="6">
    <source>
        <dbReference type="ARBA" id="ARBA00023136"/>
    </source>
</evidence>
<evidence type="ECO:0000259" key="8">
    <source>
        <dbReference type="Pfam" id="PF01343"/>
    </source>
</evidence>
<dbReference type="PANTHER" id="PTHR33209:SF1">
    <property type="entry name" value="PEPTIDASE S49 DOMAIN-CONTAINING PROTEIN"/>
    <property type="match status" value="1"/>
</dbReference>
<keyword evidence="10" id="KW-1185">Reference proteome</keyword>
<dbReference type="PANTHER" id="PTHR33209">
    <property type="entry name" value="PROTEASE 4"/>
    <property type="match status" value="1"/>
</dbReference>
<dbReference type="EMBL" id="CP136865">
    <property type="protein sequence ID" value="WOJ96398.1"/>
    <property type="molecule type" value="Genomic_DNA"/>
</dbReference>
<dbReference type="PIRSF" id="PIRSF001217">
    <property type="entry name" value="Protease_4_SppA"/>
    <property type="match status" value="1"/>
</dbReference>
<feature type="transmembrane region" description="Helical" evidence="7">
    <location>
        <begin position="12"/>
        <end position="36"/>
    </location>
</feature>
<dbReference type="InterPro" id="IPR004635">
    <property type="entry name" value="Pept_S49_SppA"/>
</dbReference>
<reference evidence="9 10" key="1">
    <citation type="submission" date="2023-10" db="EMBL/GenBank/DDBJ databases">
        <title>Two novel species belonging to the OM43/NOR5 clade.</title>
        <authorList>
            <person name="Park M."/>
        </authorList>
    </citation>
    <scope>NUCLEOTIDE SEQUENCE [LARGE SCALE GENOMIC DNA]</scope>
    <source>
        <strain evidence="9 10">IMCC45268</strain>
    </source>
</reference>
<gene>
    <name evidence="9" type="primary">sppA</name>
    <name evidence="9" type="ORF">R0137_14250</name>
</gene>
<keyword evidence="4" id="KW-0378">Hydrolase</keyword>
<name>A0ABZ0ICG0_9GAMM</name>
<dbReference type="SUPFAM" id="SSF52096">
    <property type="entry name" value="ClpP/crotonase"/>
    <property type="match status" value="2"/>
</dbReference>